<evidence type="ECO:0000313" key="3">
    <source>
        <dbReference type="Proteomes" id="UP000182658"/>
    </source>
</evidence>
<dbReference type="InParanoid" id="A0A1J7J488"/>
<reference evidence="2 3" key="1">
    <citation type="submission" date="2016-10" db="EMBL/GenBank/DDBJ databases">
        <title>Draft genome sequence of Coniochaeta ligniaria NRRL30616, a lignocellulolytic fungus for bioabatement of inhibitors in plant biomass hydrolysates.</title>
        <authorList>
            <consortium name="DOE Joint Genome Institute"/>
            <person name="Jimenez D.J."/>
            <person name="Hector R.E."/>
            <person name="Riley R."/>
            <person name="Sun H."/>
            <person name="Grigoriev I.V."/>
            <person name="Van Elsas J.D."/>
            <person name="Nichols N.N."/>
        </authorList>
    </citation>
    <scope>NUCLEOTIDE SEQUENCE [LARGE SCALE GENOMIC DNA]</scope>
    <source>
        <strain evidence="2 3">NRRL 30616</strain>
    </source>
</reference>
<feature type="compositionally biased region" description="Acidic residues" evidence="1">
    <location>
        <begin position="192"/>
        <end position="202"/>
    </location>
</feature>
<evidence type="ECO:0000256" key="1">
    <source>
        <dbReference type="SAM" id="MobiDB-lite"/>
    </source>
</evidence>
<dbReference type="EMBL" id="KV875121">
    <property type="protein sequence ID" value="OIW22330.1"/>
    <property type="molecule type" value="Genomic_DNA"/>
</dbReference>
<feature type="region of interest" description="Disordered" evidence="1">
    <location>
        <begin position="1"/>
        <end position="36"/>
    </location>
</feature>
<name>A0A1J7J488_9PEZI</name>
<proteinExistence type="predicted"/>
<evidence type="ECO:0000313" key="2">
    <source>
        <dbReference type="EMBL" id="OIW22330.1"/>
    </source>
</evidence>
<accession>A0A1J7J488</accession>
<sequence>MSSPAHRPHAPPSPTTTIRSMRDLRTETKSHPAPRRSYAFQVNNASSWADVLASLQDYVAFLETALERPVVRPLSLSALSSFSSELGGTATNVTNPTSVTEELPPQLSVSVHNSSTVAVDKTSTPSCYTVFDHVRPMLHKPDQRLFSQDTDHATDTFDSPSGPEVSPPPPVSVHPASHSVTVREEPLSSAGEDIDPNPESDFEDVRGSGSGDTASKHHFRLEDLTAKDTNKPPFDFATWLASLPGVDISFPLSDAIAGGWRSSSSEVDMGHGESGDMDDASVSSSVPVLVTPGVVAWVVRTAAAMLSTSGCGGLPTFDEQGSETAGSGPVVASSSAGRESMKMLG</sequence>
<feature type="compositionally biased region" description="Basic and acidic residues" evidence="1">
    <location>
        <begin position="20"/>
        <end position="30"/>
    </location>
</feature>
<organism evidence="2 3">
    <name type="scientific">Coniochaeta ligniaria NRRL 30616</name>
    <dbReference type="NCBI Taxonomy" id="1408157"/>
    <lineage>
        <taxon>Eukaryota</taxon>
        <taxon>Fungi</taxon>
        <taxon>Dikarya</taxon>
        <taxon>Ascomycota</taxon>
        <taxon>Pezizomycotina</taxon>
        <taxon>Sordariomycetes</taxon>
        <taxon>Sordariomycetidae</taxon>
        <taxon>Coniochaetales</taxon>
        <taxon>Coniochaetaceae</taxon>
        <taxon>Coniochaeta</taxon>
    </lineage>
</organism>
<gene>
    <name evidence="2" type="ORF">CONLIGDRAFT_638436</name>
</gene>
<keyword evidence="3" id="KW-1185">Reference proteome</keyword>
<feature type="region of interest" description="Disordered" evidence="1">
    <location>
        <begin position="317"/>
        <end position="345"/>
    </location>
</feature>
<feature type="region of interest" description="Disordered" evidence="1">
    <location>
        <begin position="150"/>
        <end position="215"/>
    </location>
</feature>
<dbReference type="AlphaFoldDB" id="A0A1J7J488"/>
<feature type="compositionally biased region" description="Low complexity" evidence="1">
    <location>
        <begin position="325"/>
        <end position="337"/>
    </location>
</feature>
<dbReference type="Proteomes" id="UP000182658">
    <property type="component" value="Unassembled WGS sequence"/>
</dbReference>
<protein>
    <submittedName>
        <fullName evidence="2">Uncharacterized protein</fullName>
    </submittedName>
</protein>